<dbReference type="Proteomes" id="UP000237347">
    <property type="component" value="Unassembled WGS sequence"/>
</dbReference>
<sequence length="98" mass="11040">MGLILIFSFGYGAFIATFGAWRKMQESIHFMWSQGNMARGKREGDERGFFITFYHFVIKSSISIRTTKSLQNHGGDLARRGEGVGVVGEFCPSSHVTW</sequence>
<dbReference type="AlphaFoldDB" id="A0AAW0LNL9"/>
<evidence type="ECO:0000313" key="1">
    <source>
        <dbReference type="EMBL" id="KAK7852554.1"/>
    </source>
</evidence>
<protein>
    <submittedName>
        <fullName evidence="1">Uncharacterized protein</fullName>
    </submittedName>
</protein>
<evidence type="ECO:0000313" key="2">
    <source>
        <dbReference type="Proteomes" id="UP000237347"/>
    </source>
</evidence>
<keyword evidence="2" id="KW-1185">Reference proteome</keyword>
<name>A0AAW0LNL9_QUESU</name>
<reference evidence="1 2" key="1">
    <citation type="journal article" date="2018" name="Sci. Data">
        <title>The draft genome sequence of cork oak.</title>
        <authorList>
            <person name="Ramos A.M."/>
            <person name="Usie A."/>
            <person name="Barbosa P."/>
            <person name="Barros P.M."/>
            <person name="Capote T."/>
            <person name="Chaves I."/>
            <person name="Simoes F."/>
            <person name="Abreu I."/>
            <person name="Carrasquinho I."/>
            <person name="Faro C."/>
            <person name="Guimaraes J.B."/>
            <person name="Mendonca D."/>
            <person name="Nobrega F."/>
            <person name="Rodrigues L."/>
            <person name="Saibo N.J.M."/>
            <person name="Varela M.C."/>
            <person name="Egas C."/>
            <person name="Matos J."/>
            <person name="Miguel C.M."/>
            <person name="Oliveira M.M."/>
            <person name="Ricardo C.P."/>
            <person name="Goncalves S."/>
        </authorList>
    </citation>
    <scope>NUCLEOTIDE SEQUENCE [LARGE SCALE GENOMIC DNA]</scope>
    <source>
        <strain evidence="2">cv. HL8</strain>
    </source>
</reference>
<comment type="caution">
    <text evidence="1">The sequence shown here is derived from an EMBL/GenBank/DDBJ whole genome shotgun (WGS) entry which is preliminary data.</text>
</comment>
<accession>A0AAW0LNL9</accession>
<proteinExistence type="predicted"/>
<organism evidence="1 2">
    <name type="scientific">Quercus suber</name>
    <name type="common">Cork oak</name>
    <dbReference type="NCBI Taxonomy" id="58331"/>
    <lineage>
        <taxon>Eukaryota</taxon>
        <taxon>Viridiplantae</taxon>
        <taxon>Streptophyta</taxon>
        <taxon>Embryophyta</taxon>
        <taxon>Tracheophyta</taxon>
        <taxon>Spermatophyta</taxon>
        <taxon>Magnoliopsida</taxon>
        <taxon>eudicotyledons</taxon>
        <taxon>Gunneridae</taxon>
        <taxon>Pentapetalae</taxon>
        <taxon>rosids</taxon>
        <taxon>fabids</taxon>
        <taxon>Fagales</taxon>
        <taxon>Fagaceae</taxon>
        <taxon>Quercus</taxon>
    </lineage>
</organism>
<dbReference type="EMBL" id="PKMF04000074">
    <property type="protein sequence ID" value="KAK7852554.1"/>
    <property type="molecule type" value="Genomic_DNA"/>
</dbReference>
<gene>
    <name evidence="1" type="ORF">CFP56_038587</name>
</gene>